<evidence type="ECO:0000256" key="1">
    <source>
        <dbReference type="ARBA" id="ARBA00006739"/>
    </source>
</evidence>
<dbReference type="Gene3D" id="3.90.550.10">
    <property type="entry name" value="Spore Coat Polysaccharide Biosynthesis Protein SpsA, Chain A"/>
    <property type="match status" value="1"/>
</dbReference>
<dbReference type="RefSeq" id="WP_015779381.1">
    <property type="nucleotide sequence ID" value="NC_013169.1"/>
</dbReference>
<feature type="domain" description="Glycosyltransferase 2-like" evidence="4">
    <location>
        <begin position="16"/>
        <end position="180"/>
    </location>
</feature>
<evidence type="ECO:0000313" key="6">
    <source>
        <dbReference type="Proteomes" id="UP000006666"/>
    </source>
</evidence>
<dbReference type="AlphaFoldDB" id="C7NHS9"/>
<dbReference type="eggNOG" id="COG1216">
    <property type="taxonomic scope" value="Bacteria"/>
</dbReference>
<evidence type="ECO:0000313" key="5">
    <source>
        <dbReference type="EMBL" id="ACV06436.1"/>
    </source>
</evidence>
<dbReference type="Proteomes" id="UP000006666">
    <property type="component" value="Chromosome"/>
</dbReference>
<sequence length="264" mass="28793">MSQSTPGRTPLQRVAVLIPTYNEAENLEWIVGRVRAATPQVDVVVLDDNSPDGTGEIADRLAAADPQVHVLHRKGKEGLGRAYLAGFEWALAQGYDAAVEMDADGSHQPEQLHLLLEAADAGADVVLGSRWIPGGSVVNWPLDRKLISQAGNLYIKIALGMPLNDATGGYRVYRASALRALDLSTVDSVGYCFQVDMAWRAVRGGLRVIEVPIEFVERERGNSKMDSSIVKESLVRVTRWALEHRFGQVQRALGRGPGQDVTSR</sequence>
<dbReference type="Pfam" id="PF00535">
    <property type="entry name" value="Glycos_transf_2"/>
    <property type="match status" value="1"/>
</dbReference>
<keyword evidence="6" id="KW-1185">Reference proteome</keyword>
<evidence type="ECO:0000256" key="3">
    <source>
        <dbReference type="ARBA" id="ARBA00022679"/>
    </source>
</evidence>
<gene>
    <name evidence="5" type="ordered locus">Ksed_14090</name>
</gene>
<name>C7NHS9_KYTSD</name>
<proteinExistence type="inferred from homology"/>
<evidence type="ECO:0000259" key="4">
    <source>
        <dbReference type="Pfam" id="PF00535"/>
    </source>
</evidence>
<keyword evidence="3 5" id="KW-0808">Transferase</keyword>
<organism evidence="5 6">
    <name type="scientific">Kytococcus sedentarius (strain ATCC 14392 / DSM 20547 / JCM 11482 / CCUG 33030 / NBRC 15357 / NCTC 11040 / CCM 314 / 541)</name>
    <name type="common">Micrococcus sedentarius</name>
    <dbReference type="NCBI Taxonomy" id="478801"/>
    <lineage>
        <taxon>Bacteria</taxon>
        <taxon>Bacillati</taxon>
        <taxon>Actinomycetota</taxon>
        <taxon>Actinomycetes</taxon>
        <taxon>Micrococcales</taxon>
        <taxon>Kytococcaceae</taxon>
        <taxon>Kytococcus</taxon>
    </lineage>
</organism>
<reference evidence="5 6" key="1">
    <citation type="journal article" date="2009" name="Stand. Genomic Sci.">
        <title>Complete genome sequence of Kytococcus sedentarius type strain (541).</title>
        <authorList>
            <person name="Sims D."/>
            <person name="Brettin T."/>
            <person name="Detter J.C."/>
            <person name="Han C."/>
            <person name="Lapidus A."/>
            <person name="Copeland A."/>
            <person name="Glavina Del Rio T."/>
            <person name="Nolan M."/>
            <person name="Chen F."/>
            <person name="Lucas S."/>
            <person name="Tice H."/>
            <person name="Cheng J.F."/>
            <person name="Bruce D."/>
            <person name="Goodwin L."/>
            <person name="Pitluck S."/>
            <person name="Ovchinnikova G."/>
            <person name="Pati A."/>
            <person name="Ivanova N."/>
            <person name="Mavrommatis K."/>
            <person name="Chen A."/>
            <person name="Palaniappan K."/>
            <person name="D'haeseleer P."/>
            <person name="Chain P."/>
            <person name="Bristow J."/>
            <person name="Eisen J.A."/>
            <person name="Markowitz V."/>
            <person name="Hugenholtz P."/>
            <person name="Schneider S."/>
            <person name="Goker M."/>
            <person name="Pukall R."/>
            <person name="Kyrpides N.C."/>
            <person name="Klenk H.P."/>
        </authorList>
    </citation>
    <scope>NUCLEOTIDE SEQUENCE [LARGE SCALE GENOMIC DNA]</scope>
    <source>
        <strain evidence="6">ATCC 14392 / DSM 20547 / JCM 11482 / CCUG 33030 / NBRC 15357 / NCTC 11040 / CCM 314 / 541</strain>
    </source>
</reference>
<dbReference type="HOGENOM" id="CLU_033536_13_0_11"/>
<dbReference type="SUPFAM" id="SSF53448">
    <property type="entry name" value="Nucleotide-diphospho-sugar transferases"/>
    <property type="match status" value="1"/>
</dbReference>
<evidence type="ECO:0000256" key="2">
    <source>
        <dbReference type="ARBA" id="ARBA00022676"/>
    </source>
</evidence>
<dbReference type="STRING" id="478801.Ksed_14090"/>
<dbReference type="CAZy" id="GT2">
    <property type="family name" value="Glycosyltransferase Family 2"/>
</dbReference>
<dbReference type="GO" id="GO:0016020">
    <property type="term" value="C:membrane"/>
    <property type="evidence" value="ECO:0007669"/>
    <property type="project" value="GOC"/>
</dbReference>
<comment type="similarity">
    <text evidence="1">Belongs to the glycosyltransferase 2 family.</text>
</comment>
<accession>C7NHS9</accession>
<dbReference type="EMBL" id="CP001686">
    <property type="protein sequence ID" value="ACV06436.1"/>
    <property type="molecule type" value="Genomic_DNA"/>
</dbReference>
<dbReference type="PANTHER" id="PTHR43398">
    <property type="entry name" value="DOLICHOL-PHOSPHATE MANNOSYLTRANSFERASE SUBUNIT 1"/>
    <property type="match status" value="1"/>
</dbReference>
<dbReference type="InterPro" id="IPR029044">
    <property type="entry name" value="Nucleotide-diphossugar_trans"/>
</dbReference>
<dbReference type="GO" id="GO:0009247">
    <property type="term" value="P:glycolipid biosynthetic process"/>
    <property type="evidence" value="ECO:0007669"/>
    <property type="project" value="TreeGrafter"/>
</dbReference>
<dbReference type="InterPro" id="IPR039528">
    <property type="entry name" value="DPM1-like"/>
</dbReference>
<dbReference type="KEGG" id="kse:Ksed_14090"/>
<keyword evidence="2" id="KW-0328">Glycosyltransferase</keyword>
<dbReference type="GO" id="GO:0004582">
    <property type="term" value="F:dolichyl-phosphate beta-D-mannosyltransferase activity"/>
    <property type="evidence" value="ECO:0007669"/>
    <property type="project" value="InterPro"/>
</dbReference>
<protein>
    <submittedName>
        <fullName evidence="5">Glycosyl transferase</fullName>
    </submittedName>
</protein>
<dbReference type="InterPro" id="IPR001173">
    <property type="entry name" value="Glyco_trans_2-like"/>
</dbReference>
<dbReference type="CDD" id="cd06442">
    <property type="entry name" value="DPM1_like"/>
    <property type="match status" value="1"/>
</dbReference>
<dbReference type="FunFam" id="3.90.550.10:FF:000122">
    <property type="entry name" value="Dolichol-phosphate mannosyltransferase subunit 1"/>
    <property type="match status" value="1"/>
</dbReference>
<dbReference type="PANTHER" id="PTHR43398:SF1">
    <property type="entry name" value="DOLICHOL-PHOSPHATE MANNOSYLTRANSFERASE SUBUNIT 1"/>
    <property type="match status" value="1"/>
</dbReference>